<keyword evidence="5" id="KW-0446">Lipid-binding</keyword>
<evidence type="ECO:0000313" key="9">
    <source>
        <dbReference type="Proteomes" id="UP000824281"/>
    </source>
</evidence>
<dbReference type="Pfam" id="PF08511">
    <property type="entry name" value="COQ9"/>
    <property type="match status" value="1"/>
</dbReference>
<dbReference type="RefSeq" id="WP_221424399.1">
    <property type="nucleotide sequence ID" value="NZ_CP081295.1"/>
</dbReference>
<feature type="domain" description="COQ9 C-terminal" evidence="7">
    <location>
        <begin position="126"/>
        <end position="195"/>
    </location>
</feature>
<name>A0ABX8ZMG2_9SPHN</name>
<evidence type="ECO:0000313" key="8">
    <source>
        <dbReference type="EMBL" id="QZD88889.1"/>
    </source>
</evidence>
<evidence type="ECO:0000256" key="1">
    <source>
        <dbReference type="ARBA" id="ARBA00004749"/>
    </source>
</evidence>
<evidence type="ECO:0000256" key="4">
    <source>
        <dbReference type="ARBA" id="ARBA00022946"/>
    </source>
</evidence>
<sequence length="223" mass="24813">MDDTAPDIADLTLDELRLALAPAIADAAVFDGWSDEALTMAAEQMGADLDVARLAFKGGAIDMVFAWIEAVDMAMAAAFPEEVMAAMKIRERIRALVQFRLDAVAGQEEALRRALAIMAMPQNVVRSTKRGWQTADVMWRLAGDTATDYNHYTKRAILASIYGATLAVFADDTSEDKAETRAFLDRRIEGVMQFEKVKAKWLNPDRESFSVTRFLGRLRYPAR</sequence>
<comment type="similarity">
    <text evidence="2">Belongs to the COQ9 family.</text>
</comment>
<dbReference type="PANTHER" id="PTHR21427:SF19">
    <property type="entry name" value="UBIQUINONE BIOSYNTHESIS PROTEIN COQ9, MITOCHONDRIAL"/>
    <property type="match status" value="1"/>
</dbReference>
<dbReference type="NCBIfam" id="TIGR02396">
    <property type="entry name" value="diverge_rpsU"/>
    <property type="match status" value="1"/>
</dbReference>
<gene>
    <name evidence="8" type="ORF">K3148_08460</name>
</gene>
<evidence type="ECO:0000256" key="2">
    <source>
        <dbReference type="ARBA" id="ARBA00010766"/>
    </source>
</evidence>
<evidence type="ECO:0000256" key="3">
    <source>
        <dbReference type="ARBA" id="ARBA00022688"/>
    </source>
</evidence>
<dbReference type="Gene3D" id="1.10.357.10">
    <property type="entry name" value="Tetracycline Repressor, domain 2"/>
    <property type="match status" value="1"/>
</dbReference>
<evidence type="ECO:0000259" key="7">
    <source>
        <dbReference type="Pfam" id="PF08511"/>
    </source>
</evidence>
<keyword evidence="3" id="KW-0831">Ubiquinone biosynthesis</keyword>
<keyword evidence="4" id="KW-0809">Transit peptide</keyword>
<dbReference type="InterPro" id="IPR013718">
    <property type="entry name" value="COQ9_C"/>
</dbReference>
<dbReference type="EMBL" id="CP081295">
    <property type="protein sequence ID" value="QZD88889.1"/>
    <property type="molecule type" value="Genomic_DNA"/>
</dbReference>
<dbReference type="InterPro" id="IPR012762">
    <property type="entry name" value="Ubiq_biosynth_COQ9"/>
</dbReference>
<comment type="pathway">
    <text evidence="1">Cofactor biosynthesis; ubiquinone biosynthesis.</text>
</comment>
<organism evidence="8 9">
    <name type="scientific">Qipengyuania aurantiaca</name>
    <dbReference type="NCBI Taxonomy" id="2867233"/>
    <lineage>
        <taxon>Bacteria</taxon>
        <taxon>Pseudomonadati</taxon>
        <taxon>Pseudomonadota</taxon>
        <taxon>Alphaproteobacteria</taxon>
        <taxon>Sphingomonadales</taxon>
        <taxon>Erythrobacteraceae</taxon>
        <taxon>Qipengyuania</taxon>
    </lineage>
</organism>
<reference evidence="8 9" key="1">
    <citation type="submission" date="2021-08" db="EMBL/GenBank/DDBJ databases">
        <title>Comparative Genomics Analysis of the Genus Qipengyuania Reveals Extensive Genetic Diversity and Metabolic Versatility, Including the Description of Fifteen Novel Species.</title>
        <authorList>
            <person name="Liu Y."/>
        </authorList>
    </citation>
    <scope>NUCLEOTIDE SEQUENCE [LARGE SCALE GENOMIC DNA]</scope>
    <source>
        <strain evidence="8 9">1NDH13</strain>
    </source>
</reference>
<accession>A0ABX8ZMG2</accession>
<evidence type="ECO:0000256" key="6">
    <source>
        <dbReference type="ARBA" id="ARBA00058104"/>
    </source>
</evidence>
<keyword evidence="9" id="KW-1185">Reference proteome</keyword>
<dbReference type="Proteomes" id="UP000824281">
    <property type="component" value="Chromosome"/>
</dbReference>
<proteinExistence type="inferred from homology"/>
<evidence type="ECO:0000256" key="5">
    <source>
        <dbReference type="ARBA" id="ARBA00023121"/>
    </source>
</evidence>
<comment type="function">
    <text evidence="6">Membrane-associated protein that warps the membrane surface to access and bind aromatic isoprenes with high specificity, including ubiquinone (CoQ) isoprene intermediates and presents them directly to COQ7, therefore facilitating the COQ7-mediated hydroxylase step. Participates in the biosynthesis of coenzyme Q, also named ubiquinone, an essential lipid-soluble electron transporter for aerobic cellular respiration.</text>
</comment>
<protein>
    <submittedName>
        <fullName evidence="8">COQ9 family protein</fullName>
    </submittedName>
</protein>
<dbReference type="PANTHER" id="PTHR21427">
    <property type="entry name" value="UBIQUINONE BIOSYNTHESIS PROTEIN COQ9, MITOCHONDRIAL"/>
    <property type="match status" value="1"/>
</dbReference>